<dbReference type="AlphaFoldDB" id="A0A8S9J866"/>
<dbReference type="EMBL" id="QGKW02001660">
    <property type="protein sequence ID" value="KAF2578358.1"/>
    <property type="molecule type" value="Genomic_DNA"/>
</dbReference>
<organism evidence="2 3">
    <name type="scientific">Brassica cretica</name>
    <name type="common">Mustard</name>
    <dbReference type="NCBI Taxonomy" id="69181"/>
    <lineage>
        <taxon>Eukaryota</taxon>
        <taxon>Viridiplantae</taxon>
        <taxon>Streptophyta</taxon>
        <taxon>Embryophyta</taxon>
        <taxon>Tracheophyta</taxon>
        <taxon>Spermatophyta</taxon>
        <taxon>Magnoliopsida</taxon>
        <taxon>eudicotyledons</taxon>
        <taxon>Gunneridae</taxon>
        <taxon>Pentapetalae</taxon>
        <taxon>rosids</taxon>
        <taxon>malvids</taxon>
        <taxon>Brassicales</taxon>
        <taxon>Brassicaceae</taxon>
        <taxon>Brassiceae</taxon>
        <taxon>Brassica</taxon>
    </lineage>
</organism>
<dbReference type="Proteomes" id="UP000712281">
    <property type="component" value="Unassembled WGS sequence"/>
</dbReference>
<accession>A0A8S9J866</accession>
<evidence type="ECO:0000313" key="2">
    <source>
        <dbReference type="EMBL" id="KAF2578358.1"/>
    </source>
</evidence>
<evidence type="ECO:0000313" key="3">
    <source>
        <dbReference type="Proteomes" id="UP000712281"/>
    </source>
</evidence>
<name>A0A8S9J866_BRACR</name>
<feature type="region of interest" description="Disordered" evidence="1">
    <location>
        <begin position="31"/>
        <end position="78"/>
    </location>
</feature>
<sequence length="78" mass="8404">MAVPSLINAYLKSLRDPKFIQNPSAIFMPALGPASTSVPPQKTSELQAPPFPRRHQKSRASHLLLETSGSIAPDPGLE</sequence>
<proteinExistence type="predicted"/>
<feature type="compositionally biased region" description="Polar residues" evidence="1">
    <location>
        <begin position="34"/>
        <end position="46"/>
    </location>
</feature>
<evidence type="ECO:0000256" key="1">
    <source>
        <dbReference type="SAM" id="MobiDB-lite"/>
    </source>
</evidence>
<comment type="caution">
    <text evidence="2">The sequence shown here is derived from an EMBL/GenBank/DDBJ whole genome shotgun (WGS) entry which is preliminary data.</text>
</comment>
<protein>
    <submittedName>
        <fullName evidence="2">Uncharacterized protein</fullName>
    </submittedName>
</protein>
<reference evidence="2" key="1">
    <citation type="submission" date="2019-12" db="EMBL/GenBank/DDBJ databases">
        <title>Genome sequencing and annotation of Brassica cretica.</title>
        <authorList>
            <person name="Studholme D.J."/>
            <person name="Sarris P.F."/>
        </authorList>
    </citation>
    <scope>NUCLEOTIDE SEQUENCE</scope>
    <source>
        <strain evidence="2">PFS-001/15</strain>
        <tissue evidence="2">Leaf</tissue>
    </source>
</reference>
<gene>
    <name evidence="2" type="ORF">F2Q68_00005069</name>
</gene>